<evidence type="ECO:0000313" key="4">
    <source>
        <dbReference type="Proteomes" id="UP000253562"/>
    </source>
</evidence>
<accession>A0A368KSR3</accession>
<feature type="signal peptide" evidence="2">
    <location>
        <begin position="1"/>
        <end position="32"/>
    </location>
</feature>
<evidence type="ECO:0000256" key="2">
    <source>
        <dbReference type="SAM" id="SignalP"/>
    </source>
</evidence>
<dbReference type="EMBL" id="QPEX01000011">
    <property type="protein sequence ID" value="RCS52695.1"/>
    <property type="molecule type" value="Genomic_DNA"/>
</dbReference>
<proteinExistence type="predicted"/>
<evidence type="ECO:0008006" key="5">
    <source>
        <dbReference type="Google" id="ProtNLM"/>
    </source>
</evidence>
<evidence type="ECO:0000313" key="3">
    <source>
        <dbReference type="EMBL" id="RCS52695.1"/>
    </source>
</evidence>
<gene>
    <name evidence="3" type="ORF">DTL42_07610</name>
</gene>
<feature type="chain" id="PRO_5016671851" description="HEAT repeat domain-containing protein" evidence="2">
    <location>
        <begin position="33"/>
        <end position="165"/>
    </location>
</feature>
<organism evidence="3 4">
    <name type="scientific">Bremerella cremea</name>
    <dbReference type="NCBI Taxonomy" id="1031537"/>
    <lineage>
        <taxon>Bacteria</taxon>
        <taxon>Pseudomonadati</taxon>
        <taxon>Planctomycetota</taxon>
        <taxon>Planctomycetia</taxon>
        <taxon>Pirellulales</taxon>
        <taxon>Pirellulaceae</taxon>
        <taxon>Bremerella</taxon>
    </lineage>
</organism>
<dbReference type="AlphaFoldDB" id="A0A368KSR3"/>
<evidence type="ECO:0000256" key="1">
    <source>
        <dbReference type="SAM" id="MobiDB-lite"/>
    </source>
</evidence>
<keyword evidence="2" id="KW-0732">Signal</keyword>
<dbReference type="OrthoDB" id="292044at2"/>
<reference evidence="3 4" key="1">
    <citation type="submission" date="2018-07" db="EMBL/GenBank/DDBJ databases">
        <title>Comparative genomes isolates from brazilian mangrove.</title>
        <authorList>
            <person name="De Araujo J.E."/>
            <person name="Taketani R.G."/>
            <person name="Silva M.C.P."/>
            <person name="Lourenco M.V."/>
            <person name="Oliveira V.M."/>
            <person name="Andreote F.D."/>
        </authorList>
    </citation>
    <scope>NUCLEOTIDE SEQUENCE [LARGE SCALE GENOMIC DNA]</scope>
    <source>
        <strain evidence="3 4">HEX PRIS-MGV</strain>
    </source>
</reference>
<protein>
    <recommendedName>
        <fullName evidence="5">HEAT repeat domain-containing protein</fullName>
    </recommendedName>
</protein>
<name>A0A368KSR3_9BACT</name>
<dbReference type="Proteomes" id="UP000253562">
    <property type="component" value="Unassembled WGS sequence"/>
</dbReference>
<sequence length="165" mass="19866">MLTIFRMTTSMTSPWLMVLFAVVLFSPQPAVAQDRIDRVRQEREARDREADRRMDRDRPERREIDDRMDWDRRPRDPQIYPFQFERLSAQARIASDEVLSASFALEYLPELIRNRQERREVVTDMMQQTDNPAIKRLLRMKLLEYSLHSDQRDEALENLRMLIAP</sequence>
<comment type="caution">
    <text evidence="3">The sequence shown here is derived from an EMBL/GenBank/DDBJ whole genome shotgun (WGS) entry which is preliminary data.</text>
</comment>
<dbReference type="RefSeq" id="WP_114368121.1">
    <property type="nucleotide sequence ID" value="NZ_QPEX01000011.1"/>
</dbReference>
<feature type="region of interest" description="Disordered" evidence="1">
    <location>
        <begin position="36"/>
        <end position="69"/>
    </location>
</feature>